<dbReference type="Pfam" id="PF00144">
    <property type="entry name" value="Beta-lactamase"/>
    <property type="match status" value="1"/>
</dbReference>
<keyword evidence="1" id="KW-0732">Signal</keyword>
<dbReference type="InterPro" id="IPR050491">
    <property type="entry name" value="AmpC-like"/>
</dbReference>
<feature type="chain" id="PRO_5046108543" evidence="1">
    <location>
        <begin position="26"/>
        <end position="421"/>
    </location>
</feature>
<dbReference type="InterPro" id="IPR012338">
    <property type="entry name" value="Beta-lactam/transpept-like"/>
</dbReference>
<evidence type="ECO:0000256" key="1">
    <source>
        <dbReference type="SAM" id="SignalP"/>
    </source>
</evidence>
<gene>
    <name evidence="3" type="ORF">H9622_05075</name>
</gene>
<dbReference type="Proteomes" id="UP000602532">
    <property type="component" value="Unassembled WGS sequence"/>
</dbReference>
<dbReference type="RefSeq" id="WP_191764834.1">
    <property type="nucleotide sequence ID" value="NZ_JACSPM010000001.1"/>
</dbReference>
<dbReference type="PANTHER" id="PTHR46825">
    <property type="entry name" value="D-ALANYL-D-ALANINE-CARBOXYPEPTIDASE/ENDOPEPTIDASE AMPH"/>
    <property type="match status" value="1"/>
</dbReference>
<organism evidence="3 4">
    <name type="scientific">Microbacterium gallinarum</name>
    <dbReference type="NCBI Taxonomy" id="2762209"/>
    <lineage>
        <taxon>Bacteria</taxon>
        <taxon>Bacillati</taxon>
        <taxon>Actinomycetota</taxon>
        <taxon>Actinomycetes</taxon>
        <taxon>Micrococcales</taxon>
        <taxon>Microbacteriaceae</taxon>
        <taxon>Microbacterium</taxon>
    </lineage>
</organism>
<proteinExistence type="predicted"/>
<reference evidence="3 4" key="1">
    <citation type="submission" date="2020-08" db="EMBL/GenBank/DDBJ databases">
        <title>A Genomic Blueprint of the Chicken Gut Microbiome.</title>
        <authorList>
            <person name="Gilroy R."/>
            <person name="Ravi A."/>
            <person name="Getino M."/>
            <person name="Pursley I."/>
            <person name="Horton D.L."/>
            <person name="Alikhan N.-F."/>
            <person name="Baker D."/>
            <person name="Gharbi K."/>
            <person name="Hall N."/>
            <person name="Watson M."/>
            <person name="Adriaenssens E.M."/>
            <person name="Foster-Nyarko E."/>
            <person name="Jarju S."/>
            <person name="Secka A."/>
            <person name="Antonio M."/>
            <person name="Oren A."/>
            <person name="Chaudhuri R."/>
            <person name="La Ragione R.M."/>
            <person name="Hildebrand F."/>
            <person name="Pallen M.J."/>
        </authorList>
    </citation>
    <scope>NUCLEOTIDE SEQUENCE [LARGE SCALE GENOMIC DNA]</scope>
    <source>
        <strain evidence="3 4">Sa1CUA4</strain>
    </source>
</reference>
<evidence type="ECO:0000313" key="3">
    <source>
        <dbReference type="EMBL" id="MBD8022964.1"/>
    </source>
</evidence>
<dbReference type="PANTHER" id="PTHR46825:SF7">
    <property type="entry name" value="D-ALANYL-D-ALANINE CARBOXYPEPTIDASE"/>
    <property type="match status" value="1"/>
</dbReference>
<feature type="signal peptide" evidence="1">
    <location>
        <begin position="1"/>
        <end position="25"/>
    </location>
</feature>
<dbReference type="Gene3D" id="3.40.710.10">
    <property type="entry name" value="DD-peptidase/beta-lactamase superfamily"/>
    <property type="match status" value="1"/>
</dbReference>
<name>A0ABR8X0U6_9MICO</name>
<feature type="domain" description="Beta-lactamase-related" evidence="2">
    <location>
        <begin position="54"/>
        <end position="367"/>
    </location>
</feature>
<dbReference type="SUPFAM" id="SSF56601">
    <property type="entry name" value="beta-lactamase/transpeptidase-like"/>
    <property type="match status" value="1"/>
</dbReference>
<keyword evidence="4" id="KW-1185">Reference proteome</keyword>
<evidence type="ECO:0000313" key="4">
    <source>
        <dbReference type="Proteomes" id="UP000602532"/>
    </source>
</evidence>
<dbReference type="PROSITE" id="PS51257">
    <property type="entry name" value="PROKAR_LIPOPROTEIN"/>
    <property type="match status" value="1"/>
</dbReference>
<dbReference type="EMBL" id="JACSPM010000001">
    <property type="protein sequence ID" value="MBD8022964.1"/>
    <property type="molecule type" value="Genomic_DNA"/>
</dbReference>
<evidence type="ECO:0000259" key="2">
    <source>
        <dbReference type="Pfam" id="PF00144"/>
    </source>
</evidence>
<accession>A0ABR8X0U6</accession>
<sequence length="421" mass="43337">MTARLATRRAMAAASAAIVVALALAACSPDKHVEVDVPPQAEGKLAEATVEQLKDAVTNAMEATGSSGAIVGVWAPWSGSWVEGLGTQNPVDGGKVSADMQFRTGRMTRAMTCDVLYAAAAEGKVKLNDTVATWVPSAPTLTDITLEQLCDGTSGIGSYSKHLTPVWLSNPERKWSPRELASFGLGEPRSGEPGAAYRDSDAGYVLLGLALERALERSAAELIQDYIADPLDLEATQLALPSGSVLTGLHAPRLEDGKSNCAEPLDVSNVSITTGFTDSGVSSNITELGRYAQALATGALQPEKDDRFDDALPATKGAPSWYNQAGGAVLAGSLVGQFGSVPGYITAAFSDPTSGLTVAVVLNDSAAGSGVGAYLAWELAAIASKAPAASGQTAPDAGLPWTAEQYHEMIASGAICATPEQ</sequence>
<comment type="caution">
    <text evidence="3">The sequence shown here is derived from an EMBL/GenBank/DDBJ whole genome shotgun (WGS) entry which is preliminary data.</text>
</comment>
<dbReference type="InterPro" id="IPR001466">
    <property type="entry name" value="Beta-lactam-related"/>
</dbReference>
<protein>
    <submittedName>
        <fullName evidence="3">Beta-lactamase family protein</fullName>
    </submittedName>
</protein>